<evidence type="ECO:0000256" key="2">
    <source>
        <dbReference type="ARBA" id="ARBA00006112"/>
    </source>
</evidence>
<proteinExistence type="inferred from homology"/>
<reference evidence="9 10" key="1">
    <citation type="submission" date="2015-10" db="EMBL/GenBank/DDBJ databases">
        <title>Candidatus Desulfofervidus auxilii, a hydrogenotrophic sulfate-reducing bacterium involved in the thermophilic anaerobic oxidation of methane.</title>
        <authorList>
            <person name="Krukenberg V."/>
            <person name="Richter M."/>
            <person name="Wegener G."/>
        </authorList>
    </citation>
    <scope>NUCLEOTIDE SEQUENCE [LARGE SCALE GENOMIC DNA]</scope>
    <source>
        <strain evidence="9 10">HS1</strain>
    </source>
</reference>
<dbReference type="CDD" id="cd00886">
    <property type="entry name" value="MogA_MoaB"/>
    <property type="match status" value="1"/>
</dbReference>
<dbReference type="Pfam" id="PF00994">
    <property type="entry name" value="MoCF_biosynth"/>
    <property type="match status" value="1"/>
</dbReference>
<evidence type="ECO:0000259" key="8">
    <source>
        <dbReference type="SMART" id="SM00852"/>
    </source>
</evidence>
<dbReference type="PIRSF" id="PIRSF006443">
    <property type="entry name" value="MoaB"/>
    <property type="match status" value="1"/>
</dbReference>
<dbReference type="GO" id="GO:0006777">
    <property type="term" value="P:Mo-molybdopterin cofactor biosynthetic process"/>
    <property type="evidence" value="ECO:0007669"/>
    <property type="project" value="UniProtKB-UniRule"/>
</dbReference>
<accession>A0A7U4TIG5</accession>
<keyword evidence="4 7" id="KW-0501">Molybdenum cofactor biosynthesis</keyword>
<dbReference type="KEGG" id="daw:HS1_001451"/>
<dbReference type="NCBIfam" id="TIGR00177">
    <property type="entry name" value="molyb_syn"/>
    <property type="match status" value="1"/>
</dbReference>
<evidence type="ECO:0000256" key="3">
    <source>
        <dbReference type="ARBA" id="ARBA00015262"/>
    </source>
</evidence>
<comment type="similarity">
    <text evidence="2 7">Belongs to the MoaB/Mog family.</text>
</comment>
<comment type="catalytic activity">
    <reaction evidence="5">
        <text>molybdopterin + ATP + H(+) = adenylyl-molybdopterin + diphosphate</text>
        <dbReference type="Rhea" id="RHEA:31331"/>
        <dbReference type="ChEBI" id="CHEBI:15378"/>
        <dbReference type="ChEBI" id="CHEBI:30616"/>
        <dbReference type="ChEBI" id="CHEBI:33019"/>
        <dbReference type="ChEBI" id="CHEBI:58698"/>
        <dbReference type="ChEBI" id="CHEBI:62727"/>
        <dbReference type="EC" id="2.7.7.75"/>
    </reaction>
</comment>
<evidence type="ECO:0000313" key="10">
    <source>
        <dbReference type="Proteomes" id="UP000070560"/>
    </source>
</evidence>
<dbReference type="PANTHER" id="PTHR43764:SF1">
    <property type="entry name" value="MOLYBDOPTERIN MOLYBDOTRANSFERASE"/>
    <property type="match status" value="1"/>
</dbReference>
<dbReference type="InterPro" id="IPR036425">
    <property type="entry name" value="MoaB/Mog-like_dom_sf"/>
</dbReference>
<keyword evidence="10" id="KW-1185">Reference proteome</keyword>
<organism evidence="9 10">
    <name type="scientific">Desulfofervidus auxilii</name>
    <dbReference type="NCBI Taxonomy" id="1621989"/>
    <lineage>
        <taxon>Bacteria</taxon>
        <taxon>Pseudomonadati</taxon>
        <taxon>Thermodesulfobacteriota</taxon>
        <taxon>Candidatus Desulfofervidia</taxon>
        <taxon>Candidatus Desulfofervidales</taxon>
        <taxon>Candidatus Desulfofervidaceae</taxon>
        <taxon>Candidatus Desulfofervidus</taxon>
    </lineage>
</organism>
<evidence type="ECO:0000313" key="9">
    <source>
        <dbReference type="EMBL" id="AMM41253.1"/>
    </source>
</evidence>
<evidence type="ECO:0000256" key="5">
    <source>
        <dbReference type="ARBA" id="ARBA00051131"/>
    </source>
</evidence>
<dbReference type="PANTHER" id="PTHR43764">
    <property type="entry name" value="MOLYBDENUM COFACTOR BIOSYNTHESIS"/>
    <property type="match status" value="1"/>
</dbReference>
<dbReference type="OrthoDB" id="9784492at2"/>
<evidence type="ECO:0000256" key="4">
    <source>
        <dbReference type="ARBA" id="ARBA00023150"/>
    </source>
</evidence>
<protein>
    <recommendedName>
        <fullName evidence="3 7">Molybdenum cofactor biosynthesis protein B</fullName>
    </recommendedName>
</protein>
<dbReference type="InterPro" id="IPR012245">
    <property type="entry name" value="MoaB"/>
</dbReference>
<dbReference type="Proteomes" id="UP000070560">
    <property type="component" value="Chromosome"/>
</dbReference>
<dbReference type="AlphaFoldDB" id="A0A7U4TIG5"/>
<dbReference type="InterPro" id="IPR008284">
    <property type="entry name" value="MoCF_biosynth_CS"/>
</dbReference>
<evidence type="ECO:0000256" key="1">
    <source>
        <dbReference type="ARBA" id="ARBA00005046"/>
    </source>
</evidence>
<dbReference type="EMBL" id="CP013015">
    <property type="protein sequence ID" value="AMM41253.1"/>
    <property type="molecule type" value="Genomic_DNA"/>
</dbReference>
<comment type="function">
    <text evidence="6">Catalyzes the adenylation of molybdopterin as part of the biosynthesis of the molybdenum-cofactor.</text>
</comment>
<dbReference type="InterPro" id="IPR001453">
    <property type="entry name" value="MoaB/Mog_dom"/>
</dbReference>
<dbReference type="GO" id="GO:0061598">
    <property type="term" value="F:molybdopterin adenylyltransferase activity"/>
    <property type="evidence" value="ECO:0007669"/>
    <property type="project" value="UniProtKB-EC"/>
</dbReference>
<comment type="function">
    <text evidence="7">May be involved in the biosynthesis of molybdopterin.</text>
</comment>
<gene>
    <name evidence="9" type="ORF">HS1_001451</name>
</gene>
<name>A0A7U4TIG5_DESA2</name>
<comment type="pathway">
    <text evidence="1 7">Cofactor biosynthesis; molybdopterin biosynthesis.</text>
</comment>
<dbReference type="InterPro" id="IPR051920">
    <property type="entry name" value="MPT_Adenylyltrnsfr/MoaC-Rel"/>
</dbReference>
<sequence length="165" mass="17875">MYKVGILTVSDKCSQGERKDRSGKLICQTLAENGYEIYTYKIVPDEEEIIIQHLIKWSDELHLDLIVTTGGTGLSPRDVTPEATLKVVKKEVHGIAEALRLEGLKKTPHAMLSRGIAGTRGETLIINLPGSPKAVKEGLEVLLPILSHALAKLKGDPTECGEGPA</sequence>
<dbReference type="SUPFAM" id="SSF53218">
    <property type="entry name" value="Molybdenum cofactor biosynthesis proteins"/>
    <property type="match status" value="1"/>
</dbReference>
<evidence type="ECO:0000256" key="6">
    <source>
        <dbReference type="ARBA" id="ARBA00058212"/>
    </source>
</evidence>
<feature type="domain" description="MoaB/Mog" evidence="8">
    <location>
        <begin position="5"/>
        <end position="149"/>
    </location>
</feature>
<evidence type="ECO:0000256" key="7">
    <source>
        <dbReference type="PIRNR" id="PIRNR006443"/>
    </source>
</evidence>
<dbReference type="RefSeq" id="WP_066062999.1">
    <property type="nucleotide sequence ID" value="NZ_CP013015.1"/>
</dbReference>
<dbReference type="SMART" id="SM00852">
    <property type="entry name" value="MoCF_biosynth"/>
    <property type="match status" value="1"/>
</dbReference>
<dbReference type="PROSITE" id="PS01078">
    <property type="entry name" value="MOCF_BIOSYNTHESIS_1"/>
    <property type="match status" value="1"/>
</dbReference>
<dbReference type="UniPathway" id="UPA00344"/>
<dbReference type="Gene3D" id="3.40.980.10">
    <property type="entry name" value="MoaB/Mog-like domain"/>
    <property type="match status" value="1"/>
</dbReference>